<name>A0A5D9D989_HALER</name>
<dbReference type="InterPro" id="IPR003439">
    <property type="entry name" value="ABC_transporter-like_ATP-bd"/>
</dbReference>
<evidence type="ECO:0000256" key="9">
    <source>
        <dbReference type="ARBA" id="ARBA00023136"/>
    </source>
</evidence>
<keyword evidence="8 10" id="KW-1133">Transmembrane helix</keyword>
<dbReference type="Pfam" id="PF00005">
    <property type="entry name" value="ABC_tran"/>
    <property type="match status" value="1"/>
</dbReference>
<comment type="caution">
    <text evidence="14">The sequence shown here is derived from an EMBL/GenBank/DDBJ whole genome shotgun (WGS) entry which is preliminary data.</text>
</comment>
<feature type="transmembrane region" description="Helical" evidence="10">
    <location>
        <begin position="168"/>
        <end position="190"/>
    </location>
</feature>
<evidence type="ECO:0000256" key="2">
    <source>
        <dbReference type="ARBA" id="ARBA00006025"/>
    </source>
</evidence>
<dbReference type="OrthoDB" id="9806127at2"/>
<dbReference type="SUPFAM" id="SSF52540">
    <property type="entry name" value="P-loop containing nucleoside triphosphate hydrolases"/>
    <property type="match status" value="1"/>
</dbReference>
<comment type="similarity">
    <text evidence="2">Belongs to the ABC transporter superfamily. Protein-1 exporter (TC 3.A.1.109) family.</text>
</comment>
<dbReference type="SMART" id="SM00382">
    <property type="entry name" value="AAA"/>
    <property type="match status" value="1"/>
</dbReference>
<accession>A0A5D9D989</accession>
<dbReference type="GO" id="GO:0005886">
    <property type="term" value="C:plasma membrane"/>
    <property type="evidence" value="ECO:0007669"/>
    <property type="project" value="UniProtKB-SubCell"/>
</dbReference>
<dbReference type="Pfam" id="PF00664">
    <property type="entry name" value="ABC_membrane"/>
    <property type="match status" value="1"/>
</dbReference>
<comment type="subcellular location">
    <subcellularLocation>
        <location evidence="1">Cell membrane</location>
        <topology evidence="1">Multi-pass membrane protein</topology>
    </subcellularLocation>
</comment>
<dbReference type="PANTHER" id="PTHR24221:SF647">
    <property type="entry name" value="BLL6336 PROTEIN"/>
    <property type="match status" value="1"/>
</dbReference>
<dbReference type="Gene3D" id="3.90.70.10">
    <property type="entry name" value="Cysteine proteinases"/>
    <property type="match status" value="1"/>
</dbReference>
<dbReference type="InterPro" id="IPR011527">
    <property type="entry name" value="ABC1_TM_dom"/>
</dbReference>
<proteinExistence type="inferred from homology"/>
<sequence>MTSGNGHASEAAPHASDYSSQQDSGLIALCLLAKQEHRAASPQHLAHQMALKAPVEEEDILRAAQLLGLQAKAMTVKRLHGLQRAIACLTDGSYRLVDGQGDAGHYRILNPLTMVVEHVSWEELLALTRGRLIFVKRNPEASKDNSSAFGLGWFLPTLWRYRRPIGHVLVASLFIQAFALVTPLFFQVVIDKVLAHHSYETLVVLVIGLIGLGAFDVILQYLRTYVLSHTSNRIDVELGQRLFRHLLSLPLDYFDTRATGQTVARVRELETIREFLTGQGLFSGIDLLFTFVFIFVLFLYSSTLAWIVVASIPVYILITLLVRPFLRRRIDEMFNRGAYSQQLLVESVVGMQTLKASAVEPVVAKEWETRLASYVKSSFATTMLSAKGQNAIQYVSKLTTAGILYFGAKAVIQGDMTVGALVAFNMIAGQVAQPILRLSQFWQDFQQVQISITRLGDILNETPEPVPTESVSMSPPVGAIDIHKVTFRYQHDGPEILKDIELSIASGEVVGIVGASGSGKSTLAKLIQRFHMPSKGQVFLDGQDIAHVDPTWLRTHIGVVLQENLLFHSSVHDNIALADPSLSREAVIQLAKLSGADVFIRELPHGYDTIIEERGANLSGGQRQRLAIARALATDPPMLIFDEATSALDYESEHLIMQNMQEIVRDRTVLIIAHRLATVRQCDRIVVMEDGNIVEVGSHDELIEKPEGRYACLWALQTGASESEV</sequence>
<feature type="domain" description="Peptidase C39" evidence="13">
    <location>
        <begin position="18"/>
        <end position="135"/>
    </location>
</feature>
<dbReference type="InterPro" id="IPR017871">
    <property type="entry name" value="ABC_transporter-like_CS"/>
</dbReference>
<dbReference type="EMBL" id="VTPU01000009">
    <property type="protein sequence ID" value="TZG39145.1"/>
    <property type="molecule type" value="Genomic_DNA"/>
</dbReference>
<keyword evidence="4" id="KW-1003">Cell membrane</keyword>
<evidence type="ECO:0000313" key="14">
    <source>
        <dbReference type="EMBL" id="TZG39145.1"/>
    </source>
</evidence>
<dbReference type="InterPro" id="IPR027417">
    <property type="entry name" value="P-loop_NTPase"/>
</dbReference>
<keyword evidence="7" id="KW-0067">ATP-binding</keyword>
<dbReference type="PROSITE" id="PS50990">
    <property type="entry name" value="PEPTIDASE_C39"/>
    <property type="match status" value="1"/>
</dbReference>
<dbReference type="PANTHER" id="PTHR24221">
    <property type="entry name" value="ATP-BINDING CASSETTE SUB-FAMILY B"/>
    <property type="match status" value="1"/>
</dbReference>
<dbReference type="GO" id="GO:0030256">
    <property type="term" value="C:type I protein secretion system complex"/>
    <property type="evidence" value="ECO:0007669"/>
    <property type="project" value="InterPro"/>
</dbReference>
<evidence type="ECO:0000256" key="6">
    <source>
        <dbReference type="ARBA" id="ARBA00022741"/>
    </source>
</evidence>
<dbReference type="InterPro" id="IPR010132">
    <property type="entry name" value="ATPase_T1SS_HlyB"/>
</dbReference>
<dbReference type="GO" id="GO:0016887">
    <property type="term" value="F:ATP hydrolysis activity"/>
    <property type="evidence" value="ECO:0007669"/>
    <property type="project" value="InterPro"/>
</dbReference>
<dbReference type="InterPro" id="IPR039421">
    <property type="entry name" value="Type_1_exporter"/>
</dbReference>
<feature type="domain" description="ABC transmembrane type-1" evidence="12">
    <location>
        <begin position="168"/>
        <end position="447"/>
    </location>
</feature>
<organism evidence="14 15">
    <name type="scientific">Halomonas eurihalina</name>
    <dbReference type="NCBI Taxonomy" id="42566"/>
    <lineage>
        <taxon>Bacteria</taxon>
        <taxon>Pseudomonadati</taxon>
        <taxon>Pseudomonadota</taxon>
        <taxon>Gammaproteobacteria</taxon>
        <taxon>Oceanospirillales</taxon>
        <taxon>Halomonadaceae</taxon>
        <taxon>Halomonas</taxon>
    </lineage>
</organism>
<evidence type="ECO:0000256" key="4">
    <source>
        <dbReference type="ARBA" id="ARBA00022475"/>
    </source>
</evidence>
<dbReference type="AlphaFoldDB" id="A0A5D9D989"/>
<dbReference type="RefSeq" id="WP_149322280.1">
    <property type="nucleotide sequence ID" value="NZ_JARWAH010000003.1"/>
</dbReference>
<keyword evidence="15" id="KW-1185">Reference proteome</keyword>
<dbReference type="GO" id="GO:0006508">
    <property type="term" value="P:proteolysis"/>
    <property type="evidence" value="ECO:0007669"/>
    <property type="project" value="InterPro"/>
</dbReference>
<dbReference type="PROSITE" id="PS50929">
    <property type="entry name" value="ABC_TM1F"/>
    <property type="match status" value="1"/>
</dbReference>
<dbReference type="GO" id="GO:0034040">
    <property type="term" value="F:ATPase-coupled lipid transmembrane transporter activity"/>
    <property type="evidence" value="ECO:0007669"/>
    <property type="project" value="TreeGrafter"/>
</dbReference>
<feature type="transmembrane region" description="Helical" evidence="10">
    <location>
        <begin position="275"/>
        <end position="298"/>
    </location>
</feature>
<evidence type="ECO:0000256" key="7">
    <source>
        <dbReference type="ARBA" id="ARBA00022840"/>
    </source>
</evidence>
<evidence type="ECO:0000256" key="8">
    <source>
        <dbReference type="ARBA" id="ARBA00022989"/>
    </source>
</evidence>
<dbReference type="PROSITE" id="PS50893">
    <property type="entry name" value="ABC_TRANSPORTER_2"/>
    <property type="match status" value="1"/>
</dbReference>
<keyword evidence="3" id="KW-0813">Transport</keyword>
<feature type="transmembrane region" description="Helical" evidence="10">
    <location>
        <begin position="202"/>
        <end position="222"/>
    </location>
</feature>
<keyword evidence="6" id="KW-0547">Nucleotide-binding</keyword>
<evidence type="ECO:0000259" key="12">
    <source>
        <dbReference type="PROSITE" id="PS50929"/>
    </source>
</evidence>
<dbReference type="InterPro" id="IPR005074">
    <property type="entry name" value="Peptidase_C39"/>
</dbReference>
<dbReference type="SUPFAM" id="SSF90123">
    <property type="entry name" value="ABC transporter transmembrane region"/>
    <property type="match status" value="1"/>
</dbReference>
<dbReference type="GO" id="GO:0140359">
    <property type="term" value="F:ABC-type transporter activity"/>
    <property type="evidence" value="ECO:0007669"/>
    <property type="project" value="InterPro"/>
</dbReference>
<keyword evidence="9 10" id="KW-0472">Membrane</keyword>
<evidence type="ECO:0000259" key="11">
    <source>
        <dbReference type="PROSITE" id="PS50893"/>
    </source>
</evidence>
<feature type="transmembrane region" description="Helical" evidence="10">
    <location>
        <begin position="304"/>
        <end position="326"/>
    </location>
</feature>
<dbReference type="PROSITE" id="PS00211">
    <property type="entry name" value="ABC_TRANSPORTER_1"/>
    <property type="match status" value="1"/>
</dbReference>
<dbReference type="Proteomes" id="UP000324260">
    <property type="component" value="Unassembled WGS sequence"/>
</dbReference>
<dbReference type="InterPro" id="IPR003593">
    <property type="entry name" value="AAA+_ATPase"/>
</dbReference>
<gene>
    <name evidence="14" type="ORF">FZZ93_10500</name>
</gene>
<evidence type="ECO:0000256" key="3">
    <source>
        <dbReference type="ARBA" id="ARBA00022448"/>
    </source>
</evidence>
<evidence type="ECO:0000256" key="10">
    <source>
        <dbReference type="SAM" id="Phobius"/>
    </source>
</evidence>
<dbReference type="GO" id="GO:0005524">
    <property type="term" value="F:ATP binding"/>
    <property type="evidence" value="ECO:0007669"/>
    <property type="project" value="UniProtKB-KW"/>
</dbReference>
<dbReference type="InterPro" id="IPR036640">
    <property type="entry name" value="ABC1_TM_sf"/>
</dbReference>
<evidence type="ECO:0000256" key="1">
    <source>
        <dbReference type="ARBA" id="ARBA00004651"/>
    </source>
</evidence>
<dbReference type="GO" id="GO:0030253">
    <property type="term" value="P:protein secretion by the type I secretion system"/>
    <property type="evidence" value="ECO:0007669"/>
    <property type="project" value="InterPro"/>
</dbReference>
<feature type="domain" description="ABC transporter" evidence="11">
    <location>
        <begin position="477"/>
        <end position="715"/>
    </location>
</feature>
<evidence type="ECO:0000259" key="13">
    <source>
        <dbReference type="PROSITE" id="PS50990"/>
    </source>
</evidence>
<dbReference type="FunFam" id="3.40.50.300:FF:000299">
    <property type="entry name" value="ABC transporter ATP-binding protein/permease"/>
    <property type="match status" value="1"/>
</dbReference>
<evidence type="ECO:0000256" key="5">
    <source>
        <dbReference type="ARBA" id="ARBA00022692"/>
    </source>
</evidence>
<dbReference type="Gene3D" id="3.40.50.300">
    <property type="entry name" value="P-loop containing nucleotide triphosphate hydrolases"/>
    <property type="match status" value="1"/>
</dbReference>
<keyword evidence="5 10" id="KW-0812">Transmembrane</keyword>
<protein>
    <submittedName>
        <fullName evidence="14">Type I secretion system permease/ATPase</fullName>
    </submittedName>
</protein>
<dbReference type="CDD" id="cd18588">
    <property type="entry name" value="ABC_6TM_CyaB_HlyB_like"/>
    <property type="match status" value="1"/>
</dbReference>
<dbReference type="GO" id="GO:0008233">
    <property type="term" value="F:peptidase activity"/>
    <property type="evidence" value="ECO:0007669"/>
    <property type="project" value="InterPro"/>
</dbReference>
<dbReference type="Gene3D" id="1.20.1560.10">
    <property type="entry name" value="ABC transporter type 1, transmembrane domain"/>
    <property type="match status" value="1"/>
</dbReference>
<evidence type="ECO:0000313" key="15">
    <source>
        <dbReference type="Proteomes" id="UP000324260"/>
    </source>
</evidence>
<dbReference type="NCBIfam" id="TIGR01846">
    <property type="entry name" value="type_I_sec_HlyB"/>
    <property type="match status" value="1"/>
</dbReference>
<reference evidence="14 15" key="1">
    <citation type="submission" date="2019-08" db="EMBL/GenBank/DDBJ databases">
        <title>Draft Genome Sequence of Halomonas eurihalina Isolated from Preserved Hide-surface.</title>
        <authorList>
            <person name="Hussain S.A."/>
            <person name="Xu A."/>
            <person name="Sarker M."/>
            <person name="Sommers C."/>
        </authorList>
    </citation>
    <scope>NUCLEOTIDE SEQUENCE [LARGE SCALE GENOMIC DNA]</scope>
    <source>
        <strain evidence="14 15">MS1</strain>
    </source>
</reference>